<evidence type="ECO:0000313" key="12">
    <source>
        <dbReference type="Proteomes" id="UP000037511"/>
    </source>
</evidence>
<feature type="transmembrane region" description="Helical" evidence="9">
    <location>
        <begin position="292"/>
        <end position="314"/>
    </location>
</feature>
<feature type="transmembrane region" description="Helical" evidence="9">
    <location>
        <begin position="504"/>
        <end position="524"/>
    </location>
</feature>
<feature type="domain" description="TRAP C4-dicarboxylate transport system permease DctM subunit" evidence="10">
    <location>
        <begin position="41"/>
        <end position="245"/>
    </location>
</feature>
<feature type="compositionally biased region" description="Low complexity" evidence="8">
    <location>
        <begin position="374"/>
        <end position="392"/>
    </location>
</feature>
<evidence type="ECO:0000259" key="10">
    <source>
        <dbReference type="Pfam" id="PF06808"/>
    </source>
</evidence>
<evidence type="ECO:0000256" key="4">
    <source>
        <dbReference type="ARBA" id="ARBA00022692"/>
    </source>
</evidence>
<reference evidence="11 12" key="1">
    <citation type="submission" date="2015-07" db="EMBL/GenBank/DDBJ databases">
        <title>Draft genome of Achromobacter spanius.</title>
        <authorList>
            <person name="Wang X."/>
        </authorList>
    </citation>
    <scope>NUCLEOTIDE SEQUENCE [LARGE SCALE GENOMIC DNA]</scope>
    <source>
        <strain evidence="11 12">CGMCC9173</strain>
    </source>
</reference>
<accession>A0AAW3I4Z4</accession>
<name>A0AAW3I4Z4_9BURK</name>
<evidence type="ECO:0000256" key="6">
    <source>
        <dbReference type="ARBA" id="ARBA00023136"/>
    </source>
</evidence>
<comment type="caution">
    <text evidence="11">The sequence shown here is derived from an EMBL/GenBank/DDBJ whole genome shotgun (WGS) entry which is preliminary data.</text>
</comment>
<protein>
    <submittedName>
        <fullName evidence="11">C4-dicarboxylate ABC transporter</fullName>
    </submittedName>
</protein>
<proteinExistence type="predicted"/>
<dbReference type="AlphaFoldDB" id="A0AAW3I4Z4"/>
<feature type="transmembrane region" description="Helical" evidence="9">
    <location>
        <begin position="6"/>
        <end position="26"/>
    </location>
</feature>
<evidence type="ECO:0000256" key="1">
    <source>
        <dbReference type="ARBA" id="ARBA00004429"/>
    </source>
</evidence>
<evidence type="ECO:0000256" key="8">
    <source>
        <dbReference type="SAM" id="MobiDB-lite"/>
    </source>
</evidence>
<evidence type="ECO:0000313" key="11">
    <source>
        <dbReference type="EMBL" id="KNE27844.1"/>
    </source>
</evidence>
<comment type="subcellular location">
    <subcellularLocation>
        <location evidence="1 7">Cell inner membrane</location>
        <topology evidence="1 7">Multi-pass membrane protein</topology>
    </subcellularLocation>
</comment>
<dbReference type="InterPro" id="IPR010656">
    <property type="entry name" value="DctM"/>
</dbReference>
<evidence type="ECO:0000256" key="3">
    <source>
        <dbReference type="ARBA" id="ARBA00022519"/>
    </source>
</evidence>
<dbReference type="GO" id="GO:0022857">
    <property type="term" value="F:transmembrane transporter activity"/>
    <property type="evidence" value="ECO:0007669"/>
    <property type="project" value="UniProtKB-UniRule"/>
</dbReference>
<feature type="transmembrane region" description="Helical" evidence="9">
    <location>
        <begin position="584"/>
        <end position="607"/>
    </location>
</feature>
<dbReference type="Pfam" id="PF06808">
    <property type="entry name" value="DctM"/>
    <property type="match status" value="2"/>
</dbReference>
<evidence type="ECO:0000256" key="7">
    <source>
        <dbReference type="RuleBase" id="RU369079"/>
    </source>
</evidence>
<gene>
    <name evidence="11" type="ORF">AFM18_09990</name>
</gene>
<dbReference type="Proteomes" id="UP000037511">
    <property type="component" value="Unassembled WGS sequence"/>
</dbReference>
<comment type="function">
    <text evidence="7">Part of the tripartite ATP-independent periplasmic (TRAP) transport system.</text>
</comment>
<evidence type="ECO:0000256" key="5">
    <source>
        <dbReference type="ARBA" id="ARBA00022989"/>
    </source>
</evidence>
<dbReference type="InterPro" id="IPR004681">
    <property type="entry name" value="TRAP_DctM"/>
</dbReference>
<keyword evidence="6 9" id="KW-0472">Membrane</keyword>
<organism evidence="11 12">
    <name type="scientific">Achromobacter spanius</name>
    <dbReference type="NCBI Taxonomy" id="217203"/>
    <lineage>
        <taxon>Bacteria</taxon>
        <taxon>Pseudomonadati</taxon>
        <taxon>Pseudomonadota</taxon>
        <taxon>Betaproteobacteria</taxon>
        <taxon>Burkholderiales</taxon>
        <taxon>Alcaligenaceae</taxon>
        <taxon>Achromobacter</taxon>
    </lineage>
</organism>
<feature type="transmembrane region" description="Helical" evidence="9">
    <location>
        <begin position="561"/>
        <end position="578"/>
    </location>
</feature>
<keyword evidence="2" id="KW-1003">Cell membrane</keyword>
<evidence type="ECO:0000256" key="2">
    <source>
        <dbReference type="ARBA" id="ARBA00022475"/>
    </source>
</evidence>
<keyword evidence="3 7" id="KW-0997">Cell inner membrane</keyword>
<keyword evidence="4 9" id="KW-0812">Transmembrane</keyword>
<keyword evidence="7" id="KW-0813">Transport</keyword>
<keyword evidence="5 9" id="KW-1133">Transmembrane helix</keyword>
<feature type="transmembrane region" description="Helical" evidence="9">
    <location>
        <begin position="91"/>
        <end position="113"/>
    </location>
</feature>
<dbReference type="RefSeq" id="WP_050446652.1">
    <property type="nucleotide sequence ID" value="NZ_JAOEJJ010000011.1"/>
</dbReference>
<dbReference type="EMBL" id="LGVG01000010">
    <property type="protein sequence ID" value="KNE27844.1"/>
    <property type="molecule type" value="Genomic_DNA"/>
</dbReference>
<feature type="transmembrane region" description="Helical" evidence="9">
    <location>
        <begin position="410"/>
        <end position="431"/>
    </location>
</feature>
<feature type="transmembrane region" description="Helical" evidence="9">
    <location>
        <begin position="443"/>
        <end position="461"/>
    </location>
</feature>
<dbReference type="PANTHER" id="PTHR33362">
    <property type="entry name" value="SIALIC ACID TRAP TRANSPORTER PERMEASE PROTEIN SIAT-RELATED"/>
    <property type="match status" value="1"/>
</dbReference>
<evidence type="ECO:0000256" key="9">
    <source>
        <dbReference type="SAM" id="Phobius"/>
    </source>
</evidence>
<feature type="transmembrane region" description="Helical" evidence="9">
    <location>
        <begin position="179"/>
        <end position="202"/>
    </location>
</feature>
<dbReference type="GO" id="GO:0005886">
    <property type="term" value="C:plasma membrane"/>
    <property type="evidence" value="ECO:0007669"/>
    <property type="project" value="UniProtKB-SubCell"/>
</dbReference>
<feature type="domain" description="TRAP C4-dicarboxylate transport system permease DctM subunit" evidence="10">
    <location>
        <begin position="436"/>
        <end position="644"/>
    </location>
</feature>
<feature type="transmembrane region" description="Helical" evidence="9">
    <location>
        <begin position="38"/>
        <end position="71"/>
    </location>
</feature>
<feature type="transmembrane region" description="Helical" evidence="9">
    <location>
        <begin position="530"/>
        <end position="554"/>
    </location>
</feature>
<dbReference type="PANTHER" id="PTHR33362:SF7">
    <property type="entry name" value="SLL1103 PROTEIN"/>
    <property type="match status" value="1"/>
</dbReference>
<sequence>MKIHKALWFGLSCIGIVLSMIAFLTPWGEITQGHIGLLMLALIVVAIMLGFPTAFTLMGMGVLFTFLAYYLQSDDAGRSIRQTLDLMVQRTYATMTNDSLISIPLFVFMGYLVERANLIEKLFRSMHLALARLPGALAVATLATCAIFATATGIVGAVVTLMGLLAMPAMLKAGYSVRLTAGSITAGGCLGILLPPSVMLIVYGATTGVSVVQLYAGALFPGIMLAALYMGYVIILAKLRPDMAPPLPVSERGVPLSPETKTLAAAGYTRALTGMVAAMFKGRRNHGVPFGFMLRNMATVLAPLAVTVLLVAVVHHGLTRPVVEYEIPAELQLGGGGFDSGGFDSGGFDSGLSEPPVDGLAEPPLSDAGSGGLAEPPGTPQAEPATEPAAAAASAAVEDKDDAVPAPTGFWIFAAICAVMLVVFYAALTWARLEIFKMLMGSFFPLAVMIAAVLGSIVFGLATPSEAAAMGAMGGALLALAYRRLNLPVLRESVFLTAKTSAMVCWLFVGSSIFSAAFALLGGQRIIEEWVLSLGLTPIQFLLLAQAIIFLLGWPLEWTEIIVIFMPIFVPLLNTFGIDPLFFGLLVALNLQTAFLSPPVAMSAFYLKGVSPPHVTLNQIFLGMMPFMGIQIVAIFLLYMFPEIGMWLPTVLYR</sequence>
<feature type="region of interest" description="Disordered" evidence="8">
    <location>
        <begin position="354"/>
        <end position="392"/>
    </location>
</feature>
<feature type="transmembrane region" description="Helical" evidence="9">
    <location>
        <begin position="134"/>
        <end position="167"/>
    </location>
</feature>
<feature type="transmembrane region" description="Helical" evidence="9">
    <location>
        <begin position="214"/>
        <end position="237"/>
    </location>
</feature>
<feature type="transmembrane region" description="Helical" evidence="9">
    <location>
        <begin position="619"/>
        <end position="641"/>
    </location>
</feature>